<dbReference type="EMBL" id="JAGQNX010000045">
    <property type="protein sequence ID" value="MCA9308179.1"/>
    <property type="molecule type" value="Genomic_DNA"/>
</dbReference>
<dbReference type="Pfam" id="PF00535">
    <property type="entry name" value="Glycos_transf_2"/>
    <property type="match status" value="1"/>
</dbReference>
<evidence type="ECO:0000256" key="2">
    <source>
        <dbReference type="ARBA" id="ARBA00022676"/>
    </source>
</evidence>
<evidence type="ECO:0000256" key="4">
    <source>
        <dbReference type="SAM" id="Phobius"/>
    </source>
</evidence>
<feature type="domain" description="Glycosyltransferase 2-like" evidence="5">
    <location>
        <begin position="4"/>
        <end position="122"/>
    </location>
</feature>
<keyword evidence="4" id="KW-1133">Transmembrane helix</keyword>
<reference evidence="6" key="2">
    <citation type="journal article" date="2021" name="Microbiome">
        <title>Successional dynamics and alternative stable states in a saline activated sludge microbial community over 9 years.</title>
        <authorList>
            <person name="Wang Y."/>
            <person name="Ye J."/>
            <person name="Ju F."/>
            <person name="Liu L."/>
            <person name="Boyd J.A."/>
            <person name="Deng Y."/>
            <person name="Parks D.H."/>
            <person name="Jiang X."/>
            <person name="Yin X."/>
            <person name="Woodcroft B.J."/>
            <person name="Tyson G.W."/>
            <person name="Hugenholtz P."/>
            <person name="Polz M.F."/>
            <person name="Zhang T."/>
        </authorList>
    </citation>
    <scope>NUCLEOTIDE SEQUENCE</scope>
    <source>
        <strain evidence="6">HKST-UBA79</strain>
    </source>
</reference>
<dbReference type="InterPro" id="IPR029044">
    <property type="entry name" value="Nucleotide-diphossugar_trans"/>
</dbReference>
<dbReference type="AlphaFoldDB" id="A0A955J1K5"/>
<evidence type="ECO:0000256" key="1">
    <source>
        <dbReference type="ARBA" id="ARBA00006739"/>
    </source>
</evidence>
<protein>
    <submittedName>
        <fullName evidence="6">Glycosyltransferase family 2 protein</fullName>
    </submittedName>
</protein>
<sequence length="318" mass="36658">MRFSIITVNYNGKKWLSDCLTSLLNQDYQDFEILLVDNKSTDDSVNFVKTIFPKVKIISNNDNKGFGHANNLATKSAKGDYFFFLNPDTKVKDTKFLSKLAVEISLHSVDVAGARIFDFKNKPLDVDGELGIDFLGYPGRGTFPFYMDGCALIVKRECFTTLCGFDTEYFMYAEDIDFSWRARLYGYDVRVLYALEIYHEGGGSSSPSNISFDKVYKIPVFRRYETEKNIQRTLLKNYSLFLLAFILPLYYVLLLAEVIFHLSQRNVSMVHALIKSVFWNITNIKSTLTAHKIVQKHRILSDFELLKLMHPKINKLLT</sequence>
<name>A0A955J1K5_UNCKA</name>
<accession>A0A955J1K5</accession>
<dbReference type="PANTHER" id="PTHR43179:SF12">
    <property type="entry name" value="GALACTOFURANOSYLTRANSFERASE GLFT2"/>
    <property type="match status" value="1"/>
</dbReference>
<dbReference type="PANTHER" id="PTHR43179">
    <property type="entry name" value="RHAMNOSYLTRANSFERASE WBBL"/>
    <property type="match status" value="1"/>
</dbReference>
<dbReference type="CDD" id="cd04186">
    <property type="entry name" value="GT_2_like_c"/>
    <property type="match status" value="1"/>
</dbReference>
<evidence type="ECO:0000313" key="6">
    <source>
        <dbReference type="EMBL" id="MCA9308179.1"/>
    </source>
</evidence>
<comment type="caution">
    <text evidence="6">The sequence shown here is derived from an EMBL/GenBank/DDBJ whole genome shotgun (WGS) entry which is preliminary data.</text>
</comment>
<dbReference type="SUPFAM" id="SSF53448">
    <property type="entry name" value="Nucleotide-diphospho-sugar transferases"/>
    <property type="match status" value="1"/>
</dbReference>
<reference evidence="6" key="1">
    <citation type="submission" date="2020-04" db="EMBL/GenBank/DDBJ databases">
        <authorList>
            <person name="Zhang T."/>
        </authorList>
    </citation>
    <scope>NUCLEOTIDE SEQUENCE</scope>
    <source>
        <strain evidence="6">HKST-UBA79</strain>
    </source>
</reference>
<feature type="transmembrane region" description="Helical" evidence="4">
    <location>
        <begin position="238"/>
        <end position="260"/>
    </location>
</feature>
<dbReference type="InterPro" id="IPR001173">
    <property type="entry name" value="Glyco_trans_2-like"/>
</dbReference>
<gene>
    <name evidence="6" type="ORF">KC980_01585</name>
</gene>
<feature type="non-terminal residue" evidence="6">
    <location>
        <position position="318"/>
    </location>
</feature>
<dbReference type="Proteomes" id="UP000740557">
    <property type="component" value="Unassembled WGS sequence"/>
</dbReference>
<dbReference type="Gene3D" id="3.90.550.10">
    <property type="entry name" value="Spore Coat Polysaccharide Biosynthesis Protein SpsA, Chain A"/>
    <property type="match status" value="1"/>
</dbReference>
<keyword evidence="2" id="KW-0328">Glycosyltransferase</keyword>
<dbReference type="GO" id="GO:0016757">
    <property type="term" value="F:glycosyltransferase activity"/>
    <property type="evidence" value="ECO:0007669"/>
    <property type="project" value="UniProtKB-KW"/>
</dbReference>
<keyword evidence="3" id="KW-0808">Transferase</keyword>
<evidence type="ECO:0000313" key="7">
    <source>
        <dbReference type="Proteomes" id="UP000740557"/>
    </source>
</evidence>
<keyword evidence="4" id="KW-0472">Membrane</keyword>
<keyword evidence="4" id="KW-0812">Transmembrane</keyword>
<comment type="similarity">
    <text evidence="1">Belongs to the glycosyltransferase 2 family.</text>
</comment>
<evidence type="ECO:0000259" key="5">
    <source>
        <dbReference type="Pfam" id="PF00535"/>
    </source>
</evidence>
<proteinExistence type="inferred from homology"/>
<evidence type="ECO:0000256" key="3">
    <source>
        <dbReference type="ARBA" id="ARBA00022679"/>
    </source>
</evidence>
<organism evidence="6 7">
    <name type="scientific">candidate division WWE3 bacterium</name>
    <dbReference type="NCBI Taxonomy" id="2053526"/>
    <lineage>
        <taxon>Bacteria</taxon>
        <taxon>Katanobacteria</taxon>
    </lineage>
</organism>